<sequence>MSDIVRSVFQTRITYENVYSSHSINSFYDRGKRLEMEPVRIAYRANWSSRSRQRQPNFKHPKPTSSREKIDGCQGGERGMQRSYRVEIYSLCLLFCRKLAGSGREGAARPLARDSRAAAAVAMIP</sequence>
<name>A0A4C1YL64_EUMVA</name>
<reference evidence="2 3" key="1">
    <citation type="journal article" date="2019" name="Commun. Biol.">
        <title>The bagworm genome reveals a unique fibroin gene that provides high tensile strength.</title>
        <authorList>
            <person name="Kono N."/>
            <person name="Nakamura H."/>
            <person name="Ohtoshi R."/>
            <person name="Tomita M."/>
            <person name="Numata K."/>
            <person name="Arakawa K."/>
        </authorList>
    </citation>
    <scope>NUCLEOTIDE SEQUENCE [LARGE SCALE GENOMIC DNA]</scope>
</reference>
<feature type="compositionally biased region" description="Basic residues" evidence="1">
    <location>
        <begin position="51"/>
        <end position="62"/>
    </location>
</feature>
<dbReference type="AlphaFoldDB" id="A0A4C1YL64"/>
<dbReference type="EMBL" id="BGZK01001234">
    <property type="protein sequence ID" value="GBP75075.1"/>
    <property type="molecule type" value="Genomic_DNA"/>
</dbReference>
<comment type="caution">
    <text evidence="2">The sequence shown here is derived from an EMBL/GenBank/DDBJ whole genome shotgun (WGS) entry which is preliminary data.</text>
</comment>
<organism evidence="2 3">
    <name type="scientific">Eumeta variegata</name>
    <name type="common">Bagworm moth</name>
    <name type="synonym">Eumeta japonica</name>
    <dbReference type="NCBI Taxonomy" id="151549"/>
    <lineage>
        <taxon>Eukaryota</taxon>
        <taxon>Metazoa</taxon>
        <taxon>Ecdysozoa</taxon>
        <taxon>Arthropoda</taxon>
        <taxon>Hexapoda</taxon>
        <taxon>Insecta</taxon>
        <taxon>Pterygota</taxon>
        <taxon>Neoptera</taxon>
        <taxon>Endopterygota</taxon>
        <taxon>Lepidoptera</taxon>
        <taxon>Glossata</taxon>
        <taxon>Ditrysia</taxon>
        <taxon>Tineoidea</taxon>
        <taxon>Psychidae</taxon>
        <taxon>Oiketicinae</taxon>
        <taxon>Eumeta</taxon>
    </lineage>
</organism>
<accession>A0A4C1YL64</accession>
<evidence type="ECO:0000313" key="3">
    <source>
        <dbReference type="Proteomes" id="UP000299102"/>
    </source>
</evidence>
<protein>
    <submittedName>
        <fullName evidence="2">Uncharacterized protein</fullName>
    </submittedName>
</protein>
<dbReference type="Proteomes" id="UP000299102">
    <property type="component" value="Unassembled WGS sequence"/>
</dbReference>
<gene>
    <name evidence="2" type="ORF">EVAR_48756_1</name>
</gene>
<feature type="region of interest" description="Disordered" evidence="1">
    <location>
        <begin position="46"/>
        <end position="77"/>
    </location>
</feature>
<evidence type="ECO:0000313" key="2">
    <source>
        <dbReference type="EMBL" id="GBP75075.1"/>
    </source>
</evidence>
<evidence type="ECO:0000256" key="1">
    <source>
        <dbReference type="SAM" id="MobiDB-lite"/>
    </source>
</evidence>
<proteinExistence type="predicted"/>
<keyword evidence="3" id="KW-1185">Reference proteome</keyword>